<organism evidence="4 5">
    <name type="scientific">Actinomadura barringtoniae</name>
    <dbReference type="NCBI Taxonomy" id="1427535"/>
    <lineage>
        <taxon>Bacteria</taxon>
        <taxon>Bacillati</taxon>
        <taxon>Actinomycetota</taxon>
        <taxon>Actinomycetes</taxon>
        <taxon>Streptosporangiales</taxon>
        <taxon>Thermomonosporaceae</taxon>
        <taxon>Actinomadura</taxon>
    </lineage>
</organism>
<dbReference type="Proteomes" id="UP000669179">
    <property type="component" value="Unassembled WGS sequence"/>
</dbReference>
<feature type="region of interest" description="Disordered" evidence="1">
    <location>
        <begin position="42"/>
        <end position="61"/>
    </location>
</feature>
<evidence type="ECO:0000256" key="2">
    <source>
        <dbReference type="SAM" id="SignalP"/>
    </source>
</evidence>
<reference evidence="4" key="1">
    <citation type="submission" date="2021-03" db="EMBL/GenBank/DDBJ databases">
        <authorList>
            <person name="Kanchanasin P."/>
            <person name="Saeng-In P."/>
            <person name="Phongsopitanun W."/>
            <person name="Yuki M."/>
            <person name="Kudo T."/>
            <person name="Ohkuma M."/>
            <person name="Tanasupawat S."/>
        </authorList>
    </citation>
    <scope>NUCLEOTIDE SEQUENCE</scope>
    <source>
        <strain evidence="4">GKU 128</strain>
    </source>
</reference>
<comment type="caution">
    <text evidence="4">The sequence shown here is derived from an EMBL/GenBank/DDBJ whole genome shotgun (WGS) entry which is preliminary data.</text>
</comment>
<evidence type="ECO:0000313" key="4">
    <source>
        <dbReference type="EMBL" id="MBO2455772.1"/>
    </source>
</evidence>
<feature type="compositionally biased region" description="Polar residues" evidence="1">
    <location>
        <begin position="42"/>
        <end position="51"/>
    </location>
</feature>
<feature type="domain" description="DUF11" evidence="3">
    <location>
        <begin position="584"/>
        <end position="631"/>
    </location>
</feature>
<name>A0A939PMN3_9ACTN</name>
<evidence type="ECO:0000259" key="3">
    <source>
        <dbReference type="Pfam" id="PF01345"/>
    </source>
</evidence>
<feature type="chain" id="PRO_5037176216" description="DUF11 domain-containing protein" evidence="2">
    <location>
        <begin position="34"/>
        <end position="723"/>
    </location>
</feature>
<dbReference type="AlphaFoldDB" id="A0A939PMN3"/>
<dbReference type="InterPro" id="IPR001434">
    <property type="entry name" value="OmcB-like_DUF11"/>
</dbReference>
<dbReference type="EMBL" id="JAGEOJ010000042">
    <property type="protein sequence ID" value="MBO2455772.1"/>
    <property type="molecule type" value="Genomic_DNA"/>
</dbReference>
<dbReference type="NCBIfam" id="TIGR01451">
    <property type="entry name" value="B_ant_repeat"/>
    <property type="match status" value="1"/>
</dbReference>
<keyword evidence="5" id="KW-1185">Reference proteome</keyword>
<dbReference type="SUPFAM" id="SSF49899">
    <property type="entry name" value="Concanavalin A-like lectins/glucanases"/>
    <property type="match status" value="1"/>
</dbReference>
<keyword evidence="2" id="KW-0732">Signal</keyword>
<dbReference type="InterPro" id="IPR047589">
    <property type="entry name" value="DUF11_rpt"/>
</dbReference>
<proteinExistence type="predicted"/>
<dbReference type="RefSeq" id="WP_208264014.1">
    <property type="nucleotide sequence ID" value="NZ_JAGEOJ010000042.1"/>
</dbReference>
<gene>
    <name evidence="4" type="ORF">J4573_52460</name>
</gene>
<accession>A0A939PMN3</accession>
<feature type="signal peptide" evidence="2">
    <location>
        <begin position="1"/>
        <end position="33"/>
    </location>
</feature>
<dbReference type="Gene3D" id="2.60.120.200">
    <property type="match status" value="1"/>
</dbReference>
<dbReference type="InterPro" id="IPR013320">
    <property type="entry name" value="ConA-like_dom_sf"/>
</dbReference>
<sequence length="723" mass="74275">MRPRGPHARIAGTAIAVAAAALVAVPQAGTAGAAAREELVSESFSGSSTTPGMWAAPSPRGSHTPCLTAATDPPAGSLKACNAVKSGRSKADPPGEGVFQLTDNSKKDAGGLVLTKPLTTKKGLRLDFDMYMYDQSTKKAADGIAFYLLDGAQKEVTAGEIGGALGYKGIKGAVMGFGFDQFGNFATKIGGATENSKFTPDNIGVRGAESTGYRYITGVKAPASLDAPDAKSRQSAKRHVSIAVSPANFLSLSMDFNDGKGSRKLIKDFDLDGIKGQPKLPDTLKLGWSASTGAYTSYHEISGFRAASLDPNLSVKLTGDLQVRAGGAGSAQLEVSNAAAAAATDGTVTATYKIAAGLKVDRASGDGWSCDVAGDLVTCKRPDVLEPGASAPPITIRYTAGGAATGLLNSIAKATTPGQAPGEDPAAKLAVQIIGQIVTPPVGKDPSVSLSITHDGDPVPGGVTPYHLTVRNDSHAGPTDGTVTATFDAPSVGTIKLARGDGWRCKVDGKRATCTRRGMGDDALKPGKTYPPVTVEVAFPDDAAGAVVEAQGKITVPGDADESDNEAVEPVTVAKPNKEARTGLKIHVDASPRQYKAEQPFTYTVTVTNDGPDLAKDAVVNVHLPDKWTKVPWACKATGGSRCPKPIVTKDKYVLPIKGNLDTTIDVAPGGKVVLQVSCKPPKGFTSPIEIMGAITPPPGAVNAGCTGTCKATLTAPKSTSWF</sequence>
<dbReference type="Pfam" id="PF01345">
    <property type="entry name" value="DUF11"/>
    <property type="match status" value="1"/>
</dbReference>
<evidence type="ECO:0000313" key="5">
    <source>
        <dbReference type="Proteomes" id="UP000669179"/>
    </source>
</evidence>
<protein>
    <recommendedName>
        <fullName evidence="3">DUF11 domain-containing protein</fullName>
    </recommendedName>
</protein>
<evidence type="ECO:0000256" key="1">
    <source>
        <dbReference type="SAM" id="MobiDB-lite"/>
    </source>
</evidence>